<evidence type="ECO:0000313" key="2">
    <source>
        <dbReference type="EMBL" id="OQR93566.1"/>
    </source>
</evidence>
<keyword evidence="3" id="KW-1185">Reference proteome</keyword>
<reference evidence="2 3" key="1">
    <citation type="journal article" date="2014" name="Genome Biol. Evol.">
        <title>The secreted proteins of Achlya hypogyna and Thraustotheca clavata identify the ancestral oomycete secretome and reveal gene acquisitions by horizontal gene transfer.</title>
        <authorList>
            <person name="Misner I."/>
            <person name="Blouin N."/>
            <person name="Leonard G."/>
            <person name="Richards T.A."/>
            <person name="Lane C.E."/>
        </authorList>
    </citation>
    <scope>NUCLEOTIDE SEQUENCE [LARGE SCALE GENOMIC DNA]</scope>
    <source>
        <strain evidence="2 3">ATCC 48635</strain>
    </source>
</reference>
<feature type="transmembrane region" description="Helical" evidence="1">
    <location>
        <begin position="36"/>
        <end position="53"/>
    </location>
</feature>
<dbReference type="Proteomes" id="UP000243579">
    <property type="component" value="Unassembled WGS sequence"/>
</dbReference>
<dbReference type="EMBL" id="JNBR01000403">
    <property type="protein sequence ID" value="OQR93566.1"/>
    <property type="molecule type" value="Genomic_DNA"/>
</dbReference>
<feature type="transmembrane region" description="Helical" evidence="1">
    <location>
        <begin position="12"/>
        <end position="30"/>
    </location>
</feature>
<accession>A0A1V9Z6F7</accession>
<feature type="transmembrane region" description="Helical" evidence="1">
    <location>
        <begin position="65"/>
        <end position="84"/>
    </location>
</feature>
<protein>
    <submittedName>
        <fullName evidence="2">Uncharacterized protein</fullName>
    </submittedName>
</protein>
<dbReference type="OrthoDB" id="70551at2759"/>
<keyword evidence="1" id="KW-0472">Membrane</keyword>
<comment type="caution">
    <text evidence="2">The sequence shown here is derived from an EMBL/GenBank/DDBJ whole genome shotgun (WGS) entry which is preliminary data.</text>
</comment>
<keyword evidence="1" id="KW-1133">Transmembrane helix</keyword>
<feature type="transmembrane region" description="Helical" evidence="1">
    <location>
        <begin position="145"/>
        <end position="165"/>
    </location>
</feature>
<feature type="transmembrane region" description="Helical" evidence="1">
    <location>
        <begin position="96"/>
        <end position="119"/>
    </location>
</feature>
<proteinExistence type="predicted"/>
<gene>
    <name evidence="2" type="ORF">ACHHYP_02411</name>
</gene>
<dbReference type="AlphaFoldDB" id="A0A1V9Z6F7"/>
<feature type="transmembrane region" description="Helical" evidence="1">
    <location>
        <begin position="171"/>
        <end position="190"/>
    </location>
</feature>
<organism evidence="2 3">
    <name type="scientific">Achlya hypogyna</name>
    <name type="common">Oomycete</name>
    <name type="synonym">Protoachlya hypogyna</name>
    <dbReference type="NCBI Taxonomy" id="1202772"/>
    <lineage>
        <taxon>Eukaryota</taxon>
        <taxon>Sar</taxon>
        <taxon>Stramenopiles</taxon>
        <taxon>Oomycota</taxon>
        <taxon>Saprolegniomycetes</taxon>
        <taxon>Saprolegniales</taxon>
        <taxon>Achlyaceae</taxon>
        <taxon>Achlya</taxon>
    </lineage>
</organism>
<sequence length="208" mass="22090">MSIEVGLFKRECILRKAVGVCALVASAAAVPFKDEVAGKVGGGVACMVLYFSIMDISYSYNVKRFTAVVGAIALLCAALWLAASPVLPTCSSETCAAAYISVVFLFATCMLQTVALRFVSPAMPSPTSEDAFARIRAEAILRFQLRLDVAFAGIFTLAAIVMSSLTANATAFVVAAFLQALQTAGTYVVLQNVRQRSSRIEATYIEST</sequence>
<name>A0A1V9Z6F7_ACHHY</name>
<evidence type="ECO:0000256" key="1">
    <source>
        <dbReference type="SAM" id="Phobius"/>
    </source>
</evidence>
<keyword evidence="1" id="KW-0812">Transmembrane</keyword>
<evidence type="ECO:0000313" key="3">
    <source>
        <dbReference type="Proteomes" id="UP000243579"/>
    </source>
</evidence>